<evidence type="ECO:0000313" key="3">
    <source>
        <dbReference type="Proteomes" id="UP000245926"/>
    </source>
</evidence>
<dbReference type="AlphaFoldDB" id="A0A2U8W3E2"/>
<keyword evidence="3" id="KW-1185">Reference proteome</keyword>
<feature type="region of interest" description="Disordered" evidence="1">
    <location>
        <begin position="80"/>
        <end position="106"/>
    </location>
</feature>
<sequence>MAIDSCLAVPAPFVHATGRPVSSSSMSSQSAYRRPIYKLPSAQSRALGDDGEAIMAHSTNNGAAQAISAVDFNERVKRMLVDKPDPKKGKQYQRTQFQSKRPAPQK</sequence>
<reference evidence="3" key="1">
    <citation type="submission" date="2018-05" db="EMBL/GenBank/DDBJ databases">
        <title>Complete Genome Sequence of Methylobacterium sp. 17SD2-17.</title>
        <authorList>
            <person name="Srinivasan S."/>
        </authorList>
    </citation>
    <scope>NUCLEOTIDE SEQUENCE [LARGE SCALE GENOMIC DNA]</scope>
    <source>
        <strain evidence="3">17SD2-17</strain>
    </source>
</reference>
<dbReference type="EMBL" id="CP029550">
    <property type="protein sequence ID" value="AWN40577.1"/>
    <property type="molecule type" value="Genomic_DNA"/>
</dbReference>
<evidence type="ECO:0000313" key="2">
    <source>
        <dbReference type="EMBL" id="AWN40577.1"/>
    </source>
</evidence>
<dbReference type="KEGG" id="mets:DK389_08575"/>
<name>A0A2U8W3E2_9HYPH</name>
<protein>
    <submittedName>
        <fullName evidence="2">Uncharacterized protein</fullName>
    </submittedName>
</protein>
<accession>A0A2U8W3E2</accession>
<proteinExistence type="predicted"/>
<dbReference type="Proteomes" id="UP000245926">
    <property type="component" value="Chromosome"/>
</dbReference>
<evidence type="ECO:0000256" key="1">
    <source>
        <dbReference type="SAM" id="MobiDB-lite"/>
    </source>
</evidence>
<gene>
    <name evidence="2" type="ORF">DK389_08575</name>
</gene>
<organism evidence="2 3">
    <name type="scientific">Methylobacterium durans</name>
    <dbReference type="NCBI Taxonomy" id="2202825"/>
    <lineage>
        <taxon>Bacteria</taxon>
        <taxon>Pseudomonadati</taxon>
        <taxon>Pseudomonadota</taxon>
        <taxon>Alphaproteobacteria</taxon>
        <taxon>Hyphomicrobiales</taxon>
        <taxon>Methylobacteriaceae</taxon>
        <taxon>Methylobacterium</taxon>
    </lineage>
</organism>